<dbReference type="InParanoid" id="A0A2G5C7W7"/>
<dbReference type="AlphaFoldDB" id="A0A2G5C7W7"/>
<organism evidence="2 3">
    <name type="scientific">Aquilegia coerulea</name>
    <name type="common">Rocky mountain columbine</name>
    <dbReference type="NCBI Taxonomy" id="218851"/>
    <lineage>
        <taxon>Eukaryota</taxon>
        <taxon>Viridiplantae</taxon>
        <taxon>Streptophyta</taxon>
        <taxon>Embryophyta</taxon>
        <taxon>Tracheophyta</taxon>
        <taxon>Spermatophyta</taxon>
        <taxon>Magnoliopsida</taxon>
        <taxon>Ranunculales</taxon>
        <taxon>Ranunculaceae</taxon>
        <taxon>Thalictroideae</taxon>
        <taxon>Aquilegia</taxon>
    </lineage>
</organism>
<name>A0A2G5C7W7_AQUCA</name>
<keyword evidence="3" id="KW-1185">Reference proteome</keyword>
<feature type="transmembrane region" description="Helical" evidence="1">
    <location>
        <begin position="25"/>
        <end position="43"/>
    </location>
</feature>
<evidence type="ECO:0000313" key="2">
    <source>
        <dbReference type="EMBL" id="PIA27383.1"/>
    </source>
</evidence>
<accession>A0A2G5C7W7</accession>
<dbReference type="EMBL" id="KZ305095">
    <property type="protein sequence ID" value="PIA27383.1"/>
    <property type="molecule type" value="Genomic_DNA"/>
</dbReference>
<evidence type="ECO:0000256" key="1">
    <source>
        <dbReference type="SAM" id="Phobius"/>
    </source>
</evidence>
<sequence length="77" mass="8950">MSSKTRKKKITWDLRKLANLIQKKLVHTLINFILVFFFLLISFSHISWVLGFFQEGVGVLCICCHFLHSKMGFGFVS</sequence>
<proteinExistence type="predicted"/>
<dbReference type="Proteomes" id="UP000230069">
    <property type="component" value="Unassembled WGS sequence"/>
</dbReference>
<evidence type="ECO:0000313" key="3">
    <source>
        <dbReference type="Proteomes" id="UP000230069"/>
    </source>
</evidence>
<keyword evidence="1" id="KW-0812">Transmembrane</keyword>
<keyword evidence="1" id="KW-0472">Membrane</keyword>
<keyword evidence="1" id="KW-1133">Transmembrane helix</keyword>
<protein>
    <submittedName>
        <fullName evidence="2">Uncharacterized protein</fullName>
    </submittedName>
</protein>
<gene>
    <name evidence="2" type="ORF">AQUCO_07800016v1</name>
</gene>
<reference evidence="2 3" key="1">
    <citation type="submission" date="2017-09" db="EMBL/GenBank/DDBJ databases">
        <title>WGS assembly of Aquilegia coerulea Goldsmith.</title>
        <authorList>
            <person name="Hodges S."/>
            <person name="Kramer E."/>
            <person name="Nordborg M."/>
            <person name="Tomkins J."/>
            <person name="Borevitz J."/>
            <person name="Derieg N."/>
            <person name="Yan J."/>
            <person name="Mihaltcheva S."/>
            <person name="Hayes R.D."/>
            <person name="Rokhsar D."/>
        </authorList>
    </citation>
    <scope>NUCLEOTIDE SEQUENCE [LARGE SCALE GENOMIC DNA]</scope>
    <source>
        <strain evidence="3">cv. Goldsmith</strain>
    </source>
</reference>